<evidence type="ECO:0000313" key="1">
    <source>
        <dbReference type="EMBL" id="MBP1905450.1"/>
    </source>
</evidence>
<sequence length="134" mass="15598">MDHSAYSQWVEQKVNELLHSKIKNDNDYDIEVIREYLIFSQNSNTGEALIDFFKVNNNDDRLCKVVIEILLDESEDYSNDARYAAAKIIPIFNPNILKKYKKQLLYAQSYKLRSLRPFSDSNIPSWLDGESAGE</sequence>
<proteinExistence type="predicted"/>
<accession>A0ABS4FS97</accession>
<reference evidence="1 2" key="1">
    <citation type="submission" date="2021-03" db="EMBL/GenBank/DDBJ databases">
        <title>Genomic Encyclopedia of Type Strains, Phase IV (KMG-IV): sequencing the most valuable type-strain genomes for metagenomic binning, comparative biology and taxonomic classification.</title>
        <authorList>
            <person name="Goeker M."/>
        </authorList>
    </citation>
    <scope>NUCLEOTIDE SEQUENCE [LARGE SCALE GENOMIC DNA]</scope>
    <source>
        <strain evidence="1 2">DSM 14349</strain>
    </source>
</reference>
<comment type="caution">
    <text evidence="1">The sequence shown here is derived from an EMBL/GenBank/DDBJ whole genome shotgun (WGS) entry which is preliminary data.</text>
</comment>
<protein>
    <recommendedName>
        <fullName evidence="3">Immunity protein 30 domain-containing protein</fullName>
    </recommendedName>
</protein>
<organism evidence="1 2">
    <name type="scientific">Paenibacillus turicensis</name>
    <dbReference type="NCBI Taxonomy" id="160487"/>
    <lineage>
        <taxon>Bacteria</taxon>
        <taxon>Bacillati</taxon>
        <taxon>Bacillota</taxon>
        <taxon>Bacilli</taxon>
        <taxon>Bacillales</taxon>
        <taxon>Paenibacillaceae</taxon>
        <taxon>Paenibacillus</taxon>
    </lineage>
</organism>
<gene>
    <name evidence="1" type="ORF">J2Z32_002080</name>
</gene>
<keyword evidence="2" id="KW-1185">Reference proteome</keyword>
<dbReference type="EMBL" id="JAGGKG010000008">
    <property type="protein sequence ID" value="MBP1905450.1"/>
    <property type="molecule type" value="Genomic_DNA"/>
</dbReference>
<dbReference type="Proteomes" id="UP001519272">
    <property type="component" value="Unassembled WGS sequence"/>
</dbReference>
<name>A0ABS4FS97_9BACL</name>
<evidence type="ECO:0000313" key="2">
    <source>
        <dbReference type="Proteomes" id="UP001519272"/>
    </source>
</evidence>
<dbReference type="RefSeq" id="WP_210089065.1">
    <property type="nucleotide sequence ID" value="NZ_JAGGKG010000008.1"/>
</dbReference>
<evidence type="ECO:0008006" key="3">
    <source>
        <dbReference type="Google" id="ProtNLM"/>
    </source>
</evidence>